<keyword evidence="4 5" id="KW-0732">Signal</keyword>
<feature type="chain" id="PRO_5038357356" evidence="5">
    <location>
        <begin position="26"/>
        <end position="311"/>
    </location>
</feature>
<keyword evidence="8" id="KW-1185">Reference proteome</keyword>
<evidence type="ECO:0000256" key="1">
    <source>
        <dbReference type="ARBA" id="ARBA00004196"/>
    </source>
</evidence>
<evidence type="ECO:0000256" key="2">
    <source>
        <dbReference type="ARBA" id="ARBA00008814"/>
    </source>
</evidence>
<dbReference type="InterPro" id="IPR002491">
    <property type="entry name" value="ABC_transptr_periplasmic_BD"/>
</dbReference>
<sequence>MTLVPRRLRAASAVTVLALALAACGSDDEPAADASGAAGYTVEHAMGTTELPGEPERVVVLDSPHLDAAVALGVTPVGATEAEAGAGYPDYLGDLDGVETVGLTVEPSVEAVAQLEPDLIIGARVRHEELYADLSQIAPTVFSADSGTNWKEQVEIVGAALNRQDDAAALLDEFAQRAAAIGDSVGAAGRTVSMVRFLPENFRLYGPETFSGSILTEAGFDLGDHAWNEYSMAELSPEEFEQIDGDLVIHTSYGDPQTTTRPSVERLWTGLPAIAAGDVHEVEDDTWMLGIGVLGAGLILDELEAIAGTEA</sequence>
<gene>
    <name evidence="7" type="ORF">SAMN04488561_6706</name>
</gene>
<reference evidence="8" key="1">
    <citation type="submission" date="2016-10" db="EMBL/GenBank/DDBJ databases">
        <authorList>
            <person name="Varghese N."/>
            <person name="Submissions S."/>
        </authorList>
    </citation>
    <scope>NUCLEOTIDE SEQUENCE [LARGE SCALE GENOMIC DNA]</scope>
    <source>
        <strain evidence="8">DSM 45237</strain>
    </source>
</reference>
<dbReference type="EMBL" id="FNUC01000004">
    <property type="protein sequence ID" value="SEF18640.1"/>
    <property type="molecule type" value="Genomic_DNA"/>
</dbReference>
<accession>A0A1H5PXR3</accession>
<dbReference type="AlphaFoldDB" id="A0A1H5PXR3"/>
<dbReference type="RefSeq" id="WP_069113637.1">
    <property type="nucleotide sequence ID" value="NZ_FNUC01000004.1"/>
</dbReference>
<dbReference type="PANTHER" id="PTHR30532">
    <property type="entry name" value="IRON III DICITRATE-BINDING PERIPLASMIC PROTEIN"/>
    <property type="match status" value="1"/>
</dbReference>
<dbReference type="PANTHER" id="PTHR30532:SF1">
    <property type="entry name" value="IRON(3+)-HYDROXAMATE-BINDING PROTEIN FHUD"/>
    <property type="match status" value="1"/>
</dbReference>
<name>A0A1H5PXR3_9ACTN</name>
<keyword evidence="3" id="KW-0813">Transport</keyword>
<evidence type="ECO:0000256" key="3">
    <source>
        <dbReference type="ARBA" id="ARBA00022448"/>
    </source>
</evidence>
<evidence type="ECO:0000256" key="5">
    <source>
        <dbReference type="SAM" id="SignalP"/>
    </source>
</evidence>
<dbReference type="Gene3D" id="3.40.50.1980">
    <property type="entry name" value="Nitrogenase molybdenum iron protein domain"/>
    <property type="match status" value="2"/>
</dbReference>
<organism evidence="7 8">
    <name type="scientific">Jiangella alba</name>
    <dbReference type="NCBI Taxonomy" id="561176"/>
    <lineage>
        <taxon>Bacteria</taxon>
        <taxon>Bacillati</taxon>
        <taxon>Actinomycetota</taxon>
        <taxon>Actinomycetes</taxon>
        <taxon>Jiangellales</taxon>
        <taxon>Jiangellaceae</taxon>
        <taxon>Jiangella</taxon>
    </lineage>
</organism>
<dbReference type="Pfam" id="PF01497">
    <property type="entry name" value="Peripla_BP_2"/>
    <property type="match status" value="1"/>
</dbReference>
<evidence type="ECO:0000313" key="8">
    <source>
        <dbReference type="Proteomes" id="UP000181980"/>
    </source>
</evidence>
<feature type="domain" description="Fe/B12 periplasmic-binding" evidence="6">
    <location>
        <begin position="57"/>
        <end position="311"/>
    </location>
</feature>
<feature type="signal peptide" evidence="5">
    <location>
        <begin position="1"/>
        <end position="25"/>
    </location>
</feature>
<evidence type="ECO:0000259" key="6">
    <source>
        <dbReference type="PROSITE" id="PS50983"/>
    </source>
</evidence>
<evidence type="ECO:0000256" key="4">
    <source>
        <dbReference type="ARBA" id="ARBA00022729"/>
    </source>
</evidence>
<dbReference type="InterPro" id="IPR051313">
    <property type="entry name" value="Bact_iron-sidero_bind"/>
</dbReference>
<dbReference type="SUPFAM" id="SSF53807">
    <property type="entry name" value="Helical backbone' metal receptor"/>
    <property type="match status" value="1"/>
</dbReference>
<dbReference type="PROSITE" id="PS50983">
    <property type="entry name" value="FE_B12_PBP"/>
    <property type="match status" value="1"/>
</dbReference>
<dbReference type="CDD" id="cd01146">
    <property type="entry name" value="FhuD"/>
    <property type="match status" value="1"/>
</dbReference>
<dbReference type="OrthoDB" id="9793175at2"/>
<evidence type="ECO:0000313" key="7">
    <source>
        <dbReference type="EMBL" id="SEF18640.1"/>
    </source>
</evidence>
<proteinExistence type="inferred from homology"/>
<comment type="subcellular location">
    <subcellularLocation>
        <location evidence="1">Cell envelope</location>
    </subcellularLocation>
</comment>
<protein>
    <submittedName>
        <fullName evidence="7">Iron complex transport system substrate-binding protein</fullName>
    </submittedName>
</protein>
<comment type="similarity">
    <text evidence="2">Belongs to the bacterial solute-binding protein 8 family.</text>
</comment>
<dbReference type="PROSITE" id="PS51257">
    <property type="entry name" value="PROKAR_LIPOPROTEIN"/>
    <property type="match status" value="1"/>
</dbReference>
<dbReference type="GO" id="GO:1901678">
    <property type="term" value="P:iron coordination entity transport"/>
    <property type="evidence" value="ECO:0007669"/>
    <property type="project" value="UniProtKB-ARBA"/>
</dbReference>
<dbReference type="GO" id="GO:0030288">
    <property type="term" value="C:outer membrane-bounded periplasmic space"/>
    <property type="evidence" value="ECO:0007669"/>
    <property type="project" value="TreeGrafter"/>
</dbReference>
<dbReference type="Proteomes" id="UP000181980">
    <property type="component" value="Unassembled WGS sequence"/>
</dbReference>
<dbReference type="STRING" id="561176.SAMN04488561_6706"/>